<name>A0ABT6KJT4_9MICO</name>
<keyword evidence="1" id="KW-0808">Transferase</keyword>
<dbReference type="CDD" id="cd04301">
    <property type="entry name" value="NAT_SF"/>
    <property type="match status" value="1"/>
</dbReference>
<dbReference type="PANTHER" id="PTHR43877:SF2">
    <property type="entry name" value="AMINOALKYLPHOSPHONATE N-ACETYLTRANSFERASE-RELATED"/>
    <property type="match status" value="1"/>
</dbReference>
<reference evidence="4 5" key="1">
    <citation type="submission" date="2023-04" db="EMBL/GenBank/DDBJ databases">
        <title>Genome Encyclopedia of Bacteria and Archaea VI: Functional Genomics of Type Strains.</title>
        <authorList>
            <person name="Whitman W."/>
        </authorList>
    </citation>
    <scope>NUCLEOTIDE SEQUENCE [LARGE SCALE GENOMIC DNA]</scope>
    <source>
        <strain evidence="4 5">SG_E_30_P1</strain>
    </source>
</reference>
<dbReference type="SUPFAM" id="SSF55729">
    <property type="entry name" value="Acyl-CoA N-acyltransferases (Nat)"/>
    <property type="match status" value="1"/>
</dbReference>
<keyword evidence="2" id="KW-0012">Acyltransferase</keyword>
<evidence type="ECO:0000256" key="2">
    <source>
        <dbReference type="ARBA" id="ARBA00023315"/>
    </source>
</evidence>
<feature type="domain" description="N-acetyltransferase" evidence="3">
    <location>
        <begin position="1"/>
        <end position="139"/>
    </location>
</feature>
<dbReference type="Gene3D" id="3.40.630.30">
    <property type="match status" value="1"/>
</dbReference>
<evidence type="ECO:0000259" key="3">
    <source>
        <dbReference type="PROSITE" id="PS51186"/>
    </source>
</evidence>
<dbReference type="InterPro" id="IPR050832">
    <property type="entry name" value="Bact_Acetyltransf"/>
</dbReference>
<dbReference type="PANTHER" id="PTHR43877">
    <property type="entry name" value="AMINOALKYLPHOSPHONATE N-ACETYLTRANSFERASE-RELATED-RELATED"/>
    <property type="match status" value="1"/>
</dbReference>
<dbReference type="Proteomes" id="UP001160142">
    <property type="component" value="Unassembled WGS sequence"/>
</dbReference>
<dbReference type="InterPro" id="IPR016181">
    <property type="entry name" value="Acyl_CoA_acyltransferase"/>
</dbReference>
<dbReference type="PROSITE" id="PS51186">
    <property type="entry name" value="GNAT"/>
    <property type="match status" value="1"/>
</dbReference>
<protein>
    <submittedName>
        <fullName evidence="4">GNAT superfamily N-acetyltransferase</fullName>
    </submittedName>
</protein>
<accession>A0ABT6KJT4</accession>
<dbReference type="InterPro" id="IPR000182">
    <property type="entry name" value="GNAT_dom"/>
</dbReference>
<gene>
    <name evidence="4" type="ORF">M2152_000413</name>
</gene>
<dbReference type="RefSeq" id="WP_322132594.1">
    <property type="nucleotide sequence ID" value="NZ_CP085036.1"/>
</dbReference>
<dbReference type="EMBL" id="JARXVQ010000001">
    <property type="protein sequence ID" value="MDH6180231.1"/>
    <property type="molecule type" value="Genomic_DNA"/>
</dbReference>
<evidence type="ECO:0000256" key="1">
    <source>
        <dbReference type="ARBA" id="ARBA00022679"/>
    </source>
</evidence>
<proteinExistence type="predicted"/>
<evidence type="ECO:0000313" key="5">
    <source>
        <dbReference type="Proteomes" id="UP001160142"/>
    </source>
</evidence>
<dbReference type="Pfam" id="PF00583">
    <property type="entry name" value="Acetyltransf_1"/>
    <property type="match status" value="1"/>
</dbReference>
<evidence type="ECO:0000313" key="4">
    <source>
        <dbReference type="EMBL" id="MDH6180231.1"/>
    </source>
</evidence>
<sequence>MDAETGAMYAVFTNGRTPEQRAAIDDALSVDPAEITDTLLALEDGVAAGTASLRPFGDELEVKKVFVAVPFRGQGLSRRIMLELEGIARVRDVASLVLQTGPLQVPAIRLYESLGYVRIEPYGKYGVIDDTLCYRKQLL</sequence>
<organism evidence="4 5">
    <name type="scientific">Antiquaquibacter oligotrophicus</name>
    <dbReference type="NCBI Taxonomy" id="2880260"/>
    <lineage>
        <taxon>Bacteria</taxon>
        <taxon>Bacillati</taxon>
        <taxon>Actinomycetota</taxon>
        <taxon>Actinomycetes</taxon>
        <taxon>Micrococcales</taxon>
        <taxon>Microbacteriaceae</taxon>
        <taxon>Antiquaquibacter</taxon>
    </lineage>
</organism>
<keyword evidence="5" id="KW-1185">Reference proteome</keyword>
<comment type="caution">
    <text evidence="4">The sequence shown here is derived from an EMBL/GenBank/DDBJ whole genome shotgun (WGS) entry which is preliminary data.</text>
</comment>